<protein>
    <submittedName>
        <fullName evidence="1">Uncharacterized protein</fullName>
    </submittedName>
</protein>
<proteinExistence type="predicted"/>
<organism evidence="1 2">
    <name type="scientific">Desulfobotulus mexicanus</name>
    <dbReference type="NCBI Taxonomy" id="2586642"/>
    <lineage>
        <taxon>Bacteria</taxon>
        <taxon>Pseudomonadati</taxon>
        <taxon>Thermodesulfobacteriota</taxon>
        <taxon>Desulfobacteria</taxon>
        <taxon>Desulfobacterales</taxon>
        <taxon>Desulfobacteraceae</taxon>
        <taxon>Desulfobotulus</taxon>
    </lineage>
</organism>
<dbReference type="EMBL" id="VDMB01000016">
    <property type="protein sequence ID" value="TYT74017.1"/>
    <property type="molecule type" value="Genomic_DNA"/>
</dbReference>
<evidence type="ECO:0000313" key="1">
    <source>
        <dbReference type="EMBL" id="TYT74017.1"/>
    </source>
</evidence>
<dbReference type="AlphaFoldDB" id="A0A5S5ME96"/>
<keyword evidence="2" id="KW-1185">Reference proteome</keyword>
<reference evidence="1 2" key="1">
    <citation type="submission" date="2019-06" db="EMBL/GenBank/DDBJ databases">
        <title>Desulfobotulus mexicanus sp. nov., a novel sulfate-reducing bacterium isolated from the sediment of an alkaline crater lake in Mexico.</title>
        <authorList>
            <person name="Hirschler-Rea A."/>
        </authorList>
    </citation>
    <scope>NUCLEOTIDE SEQUENCE [LARGE SCALE GENOMIC DNA]</scope>
    <source>
        <strain evidence="1 2">PAR22N</strain>
    </source>
</reference>
<evidence type="ECO:0000313" key="2">
    <source>
        <dbReference type="Proteomes" id="UP000321899"/>
    </source>
</evidence>
<accession>A0A5S5ME96</accession>
<name>A0A5S5ME96_9BACT</name>
<comment type="caution">
    <text evidence="1">The sequence shown here is derived from an EMBL/GenBank/DDBJ whole genome shotgun (WGS) entry which is preliminary data.</text>
</comment>
<sequence length="98" mass="11521">MIKNVFCVAKTLRGGQKPLAKSFFSVPVKKWTHYLKKTSSCPASIFFTPKFSPSLWLYWVMAETSYLHQFFFFHRCSENQKSKTEKLAEAKKTWEEIS</sequence>
<gene>
    <name evidence="1" type="ORF">FIM25_12070</name>
</gene>
<dbReference type="RefSeq" id="WP_139449668.1">
    <property type="nucleotide sequence ID" value="NZ_VDMB01000016.1"/>
</dbReference>
<dbReference type="Proteomes" id="UP000321899">
    <property type="component" value="Unassembled WGS sequence"/>
</dbReference>